<keyword evidence="2" id="KW-0472">Membrane</keyword>
<dbReference type="GO" id="GO:0004190">
    <property type="term" value="F:aspartic-type endopeptidase activity"/>
    <property type="evidence" value="ECO:0007669"/>
    <property type="project" value="InterPro"/>
</dbReference>
<dbReference type="GO" id="GO:0006508">
    <property type="term" value="P:proteolysis"/>
    <property type="evidence" value="ECO:0007669"/>
    <property type="project" value="InterPro"/>
</dbReference>
<feature type="region of interest" description="Disordered" evidence="1">
    <location>
        <begin position="646"/>
        <end position="688"/>
    </location>
</feature>
<protein>
    <submittedName>
        <fullName evidence="3">Uncharacterized protein</fullName>
    </submittedName>
</protein>
<name>A0A2A6CVJ6_PRIPA</name>
<feature type="compositionally biased region" description="Basic and acidic residues" evidence="1">
    <location>
        <begin position="273"/>
        <end position="289"/>
    </location>
</feature>
<proteinExistence type="predicted"/>
<evidence type="ECO:0000313" key="3">
    <source>
        <dbReference type="EnsemblMetazoa" id="PPA14693.1"/>
    </source>
</evidence>
<feature type="region of interest" description="Disordered" evidence="1">
    <location>
        <begin position="1173"/>
        <end position="1200"/>
    </location>
</feature>
<keyword evidence="2" id="KW-1133">Transmembrane helix</keyword>
<organism evidence="3 4">
    <name type="scientific">Pristionchus pacificus</name>
    <name type="common">Parasitic nematode worm</name>
    <dbReference type="NCBI Taxonomy" id="54126"/>
    <lineage>
        <taxon>Eukaryota</taxon>
        <taxon>Metazoa</taxon>
        <taxon>Ecdysozoa</taxon>
        <taxon>Nematoda</taxon>
        <taxon>Chromadorea</taxon>
        <taxon>Rhabditida</taxon>
        <taxon>Rhabditina</taxon>
        <taxon>Diplogasteromorpha</taxon>
        <taxon>Diplogasteroidea</taxon>
        <taxon>Neodiplogasteridae</taxon>
        <taxon>Pristionchus</taxon>
    </lineage>
</organism>
<dbReference type="OrthoDB" id="5874389at2759"/>
<keyword evidence="2" id="KW-0812">Transmembrane</keyword>
<accession>A0A2A6CVJ6</accession>
<feature type="compositionally biased region" description="Basic and acidic residues" evidence="1">
    <location>
        <begin position="1173"/>
        <end position="1191"/>
    </location>
</feature>
<dbReference type="AlphaFoldDB" id="A0A2A6CVJ6"/>
<reference evidence="3" key="2">
    <citation type="submission" date="2022-06" db="UniProtKB">
        <authorList>
            <consortium name="EnsemblMetazoa"/>
        </authorList>
    </citation>
    <scope>IDENTIFICATION</scope>
    <source>
        <strain evidence="3">PS312</strain>
    </source>
</reference>
<feature type="region of interest" description="Disordered" evidence="1">
    <location>
        <begin position="1086"/>
        <end position="1126"/>
    </location>
</feature>
<dbReference type="EnsemblMetazoa" id="PPA14693.1">
    <property type="protein sequence ID" value="PPA14693.1"/>
    <property type="gene ID" value="WBGene00104247"/>
</dbReference>
<feature type="transmembrane region" description="Helical" evidence="2">
    <location>
        <begin position="697"/>
        <end position="719"/>
    </location>
</feature>
<dbReference type="PROSITE" id="PS00141">
    <property type="entry name" value="ASP_PROTEASE"/>
    <property type="match status" value="1"/>
</dbReference>
<dbReference type="InterPro" id="IPR001969">
    <property type="entry name" value="Aspartic_peptidase_AS"/>
</dbReference>
<evidence type="ECO:0000256" key="1">
    <source>
        <dbReference type="SAM" id="MobiDB-lite"/>
    </source>
</evidence>
<dbReference type="PANTHER" id="PTHR34402">
    <property type="entry name" value="PROTEIN CBG02762"/>
    <property type="match status" value="1"/>
</dbReference>
<keyword evidence="4" id="KW-1185">Reference proteome</keyword>
<feature type="region of interest" description="Disordered" evidence="1">
    <location>
        <begin position="272"/>
        <end position="293"/>
    </location>
</feature>
<gene>
    <name evidence="3" type="primary">WBGene00104247</name>
</gene>
<evidence type="ECO:0000313" key="4">
    <source>
        <dbReference type="Proteomes" id="UP000005239"/>
    </source>
</evidence>
<feature type="compositionally biased region" description="Polar residues" evidence="1">
    <location>
        <begin position="1096"/>
        <end position="1108"/>
    </location>
</feature>
<sequence>MLLEDLFILLINNTDIELNTLLACLVTKGKYRGATVDSGAEVSLIPARILEGIVANNKDEWWKFREARMEPVDLNIRVSNANDGPMKIIGQVVLSVMRNKKDRVNHIGFFVTDDDQDEIILGVNAFNALEIKFTIGDKEKLMDNENEARVGKRLSVEPGQVTDLEVKGPKSEERILWSSNELIESGACTLDENGITTIPILNNTKRTIMFEDDEIIGEWSHDVIMEQKEVHARGHAWSSRSPRPYLCRVPTQGSNVLEELDRRKTQGIFQPEHIADRGNHTGDKSTDYPRKRRSKHYSTPVCMPWVRLHNSTHQLSMRESHTIYPRVLLWEMQFVHQGNPEEPICFYDQCDGSASDSNFKLFNKNQKTPVNLGSCEVILQISTPDPFPQLEIKQAYVPAASSTNIAYEPCSDCLRARVRLTICGPQLDRLLDVTFPIWSYHSSPISNDPTITCSTQGFADIEHLSTSEYEVKPVDFTKPQLTCPEGFNLTAEKGGNPTLIPYIYCENNQWQTDFFNTSDHPLWEEFLDSSGVIEESVGDGQYKLTIVDKRLAIGCVRKHCSTCVNLPNPFDNCANCVSPKLLRATKNMLCVNIECPSGYGFSINGMTRVSIDPVCNSRDWFISMAKFAKIKHLACIPNNASEVENEVVNEPRQNDKGPNGSAQLGGGTNKTTKKHRHQEESDEPEKTSAGDWLKKNWISSILVPLIILSGVTGCIVFLLRMKTLANLIQISVSKKLYFVKKGEENRKKYKNMARSPLPYFLQFRLFCALLSLRIPTVTAVNISRCDSDTACFYAHCDGLITNFQLFNKTQKTPVNLSSCEIILQIKKLSAKRHVSWLRVLEHVKEESEIQIEITHAILNLTPTKFKTITSRTHDMSRVSVVTCSTKGLTDITHLSTTEYEVDFTESRLACPRRFNLFAVKDEKLKLIKQIPDVYCENNQWQTDFFHTSDHPVWEEFVDSSSLFVEFVGDNQHKLTIVDELAIGCVRKHCSTCVNLPNPVDNCTNCVSPKLLKPMTNMLCANLECPGGYGFSKDGITRVSMGQDFPCNSSNWLGKVLILQMETDDYDFSLLPIKKLSCIPNNGSEVVAEQPRKNKAPGSSAQLGSGTTKTPRKLRHRPKNDDPEKVSAGDWLKKNWISSILVPLIILSGVTGCIVFLACMLKTKDEQEDLLRAERRREQEQINEVSGRERTSSSRSDSSLV</sequence>
<evidence type="ECO:0000256" key="2">
    <source>
        <dbReference type="SAM" id="Phobius"/>
    </source>
</evidence>
<reference evidence="4" key="1">
    <citation type="journal article" date="2008" name="Nat. Genet.">
        <title>The Pristionchus pacificus genome provides a unique perspective on nematode lifestyle and parasitism.</title>
        <authorList>
            <person name="Dieterich C."/>
            <person name="Clifton S.W."/>
            <person name="Schuster L.N."/>
            <person name="Chinwalla A."/>
            <person name="Delehaunty K."/>
            <person name="Dinkelacker I."/>
            <person name="Fulton L."/>
            <person name="Fulton R."/>
            <person name="Godfrey J."/>
            <person name="Minx P."/>
            <person name="Mitreva M."/>
            <person name="Roeseler W."/>
            <person name="Tian H."/>
            <person name="Witte H."/>
            <person name="Yang S.P."/>
            <person name="Wilson R.K."/>
            <person name="Sommer R.J."/>
        </authorList>
    </citation>
    <scope>NUCLEOTIDE SEQUENCE [LARGE SCALE GENOMIC DNA]</scope>
    <source>
        <strain evidence="4">PS312</strain>
    </source>
</reference>
<dbReference type="Proteomes" id="UP000005239">
    <property type="component" value="Unassembled WGS sequence"/>
</dbReference>
<feature type="transmembrane region" description="Helical" evidence="2">
    <location>
        <begin position="1135"/>
        <end position="1160"/>
    </location>
</feature>
<accession>A0A8R1U9S1</accession>
<dbReference type="PANTHER" id="PTHR34402:SF1">
    <property type="entry name" value="PROTEIN CBG02762"/>
    <property type="match status" value="1"/>
</dbReference>